<name>A0A2V0PHV3_9CHLO</name>
<dbReference type="AlphaFoldDB" id="A0A2V0PHV3"/>
<dbReference type="InterPro" id="IPR012340">
    <property type="entry name" value="NA-bd_OB-fold"/>
</dbReference>
<dbReference type="STRING" id="307507.A0A2V0PHV3"/>
<dbReference type="Gene3D" id="2.40.50.140">
    <property type="entry name" value="Nucleic acid-binding proteins"/>
    <property type="match status" value="1"/>
</dbReference>
<dbReference type="SUPFAM" id="SSF50249">
    <property type="entry name" value="Nucleic acid-binding proteins"/>
    <property type="match status" value="1"/>
</dbReference>
<proteinExistence type="predicted"/>
<evidence type="ECO:0000313" key="4">
    <source>
        <dbReference type="EMBL" id="GBF99391.1"/>
    </source>
</evidence>
<feature type="region of interest" description="Disordered" evidence="3">
    <location>
        <begin position="165"/>
        <end position="214"/>
    </location>
</feature>
<reference evidence="4 5" key="1">
    <citation type="journal article" date="2018" name="Sci. Rep.">
        <title>Raphidocelis subcapitata (=Pseudokirchneriella subcapitata) provides an insight into genome evolution and environmental adaptations in the Sphaeropleales.</title>
        <authorList>
            <person name="Suzuki S."/>
            <person name="Yamaguchi H."/>
            <person name="Nakajima N."/>
            <person name="Kawachi M."/>
        </authorList>
    </citation>
    <scope>NUCLEOTIDE SEQUENCE [LARGE SCALE GENOMIC DNA]</scope>
    <source>
        <strain evidence="4 5">NIES-35</strain>
    </source>
</reference>
<dbReference type="Pfam" id="PF00436">
    <property type="entry name" value="SSB"/>
    <property type="match status" value="1"/>
</dbReference>
<feature type="compositionally biased region" description="Low complexity" evidence="3">
    <location>
        <begin position="167"/>
        <end position="208"/>
    </location>
</feature>
<evidence type="ECO:0000256" key="2">
    <source>
        <dbReference type="PROSITE-ProRule" id="PRU00252"/>
    </source>
</evidence>
<dbReference type="GO" id="GO:0042645">
    <property type="term" value="C:mitochondrial nucleoid"/>
    <property type="evidence" value="ECO:0007669"/>
    <property type="project" value="TreeGrafter"/>
</dbReference>
<dbReference type="GO" id="GO:0006264">
    <property type="term" value="P:mitochondrial DNA replication"/>
    <property type="evidence" value="ECO:0007669"/>
    <property type="project" value="TreeGrafter"/>
</dbReference>
<dbReference type="InterPro" id="IPR000424">
    <property type="entry name" value="Primosome_PriB/ssb"/>
</dbReference>
<keyword evidence="1 2" id="KW-0238">DNA-binding</keyword>
<evidence type="ECO:0008006" key="6">
    <source>
        <dbReference type="Google" id="ProtNLM"/>
    </source>
</evidence>
<dbReference type="EMBL" id="BDRX01000156">
    <property type="protein sequence ID" value="GBF99391.1"/>
    <property type="molecule type" value="Genomic_DNA"/>
</dbReference>
<sequence>MMAGLRRLVGGGAPAALAPVRLALRMRGAAPPPALRPTAVARAYATEGGEGGVYDATFDPDCRNAVVITGNSGGTPELRSFPSGAVTSLNLAVPMGKDKTSWFRVDVFSPLAEEVAHKVTRGTKVVVHGYLKQDEWTDKATGAKRSAVKVVARSVGVIPRYDGPGMGAAADAPDMAPQQPAAPQQQMQAPVGAQPYAQQPAAAAGGWAPAPPAVPANETEVQWLSVIQDPGAWWDNRTNKRNPRAPDFKQRDGDAALWIQSNNTPDWVPGNLPPPRM</sequence>
<dbReference type="InParanoid" id="A0A2V0PHV3"/>
<evidence type="ECO:0000256" key="3">
    <source>
        <dbReference type="SAM" id="MobiDB-lite"/>
    </source>
</evidence>
<evidence type="ECO:0000313" key="5">
    <source>
        <dbReference type="Proteomes" id="UP000247498"/>
    </source>
</evidence>
<protein>
    <recommendedName>
        <fullName evidence="6">Single-stranded DNA-binding protein</fullName>
    </recommendedName>
</protein>
<keyword evidence="5" id="KW-1185">Reference proteome</keyword>
<accession>A0A2V0PHV3</accession>
<dbReference type="NCBIfam" id="TIGR00621">
    <property type="entry name" value="ssb"/>
    <property type="match status" value="1"/>
</dbReference>
<dbReference type="OrthoDB" id="1078367at2759"/>
<organism evidence="4 5">
    <name type="scientific">Raphidocelis subcapitata</name>
    <dbReference type="NCBI Taxonomy" id="307507"/>
    <lineage>
        <taxon>Eukaryota</taxon>
        <taxon>Viridiplantae</taxon>
        <taxon>Chlorophyta</taxon>
        <taxon>core chlorophytes</taxon>
        <taxon>Chlorophyceae</taxon>
        <taxon>CS clade</taxon>
        <taxon>Sphaeropleales</taxon>
        <taxon>Selenastraceae</taxon>
        <taxon>Raphidocelis</taxon>
    </lineage>
</organism>
<dbReference type="PANTHER" id="PTHR10302">
    <property type="entry name" value="SINGLE-STRANDED DNA-BINDING PROTEIN"/>
    <property type="match status" value="1"/>
</dbReference>
<dbReference type="PROSITE" id="PS50935">
    <property type="entry name" value="SSB"/>
    <property type="match status" value="1"/>
</dbReference>
<dbReference type="Proteomes" id="UP000247498">
    <property type="component" value="Unassembled WGS sequence"/>
</dbReference>
<comment type="caution">
    <text evidence="4">The sequence shown here is derived from an EMBL/GenBank/DDBJ whole genome shotgun (WGS) entry which is preliminary data.</text>
</comment>
<dbReference type="GO" id="GO:0003697">
    <property type="term" value="F:single-stranded DNA binding"/>
    <property type="evidence" value="ECO:0007669"/>
    <property type="project" value="InterPro"/>
</dbReference>
<dbReference type="CDD" id="cd04496">
    <property type="entry name" value="SSB_OBF"/>
    <property type="match status" value="1"/>
</dbReference>
<evidence type="ECO:0000256" key="1">
    <source>
        <dbReference type="ARBA" id="ARBA00023125"/>
    </source>
</evidence>
<dbReference type="InterPro" id="IPR011344">
    <property type="entry name" value="ssDNA-bd"/>
</dbReference>
<dbReference type="PANTHER" id="PTHR10302:SF0">
    <property type="entry name" value="SINGLE-STRANDED DNA-BINDING PROTEIN, MITOCHONDRIAL"/>
    <property type="match status" value="1"/>
</dbReference>
<gene>
    <name evidence="4" type="ORF">Rsub_12324</name>
</gene>